<comment type="subunit">
    <text evidence="4">Part of the 50S ribosomal subunit.</text>
</comment>
<dbReference type="PANTHER" id="PTHR10722">
    <property type="entry name" value="60S RIBOSOMAL PROTEIN L19"/>
    <property type="match status" value="1"/>
</dbReference>
<accession>Q673R0</accession>
<dbReference type="AlphaFoldDB" id="Q673R0"/>
<feature type="domain" description="Large ribosomal subunit protein eL19" evidence="6">
    <location>
        <begin position="2"/>
        <end position="151"/>
    </location>
</feature>
<dbReference type="SUPFAM" id="SSF48140">
    <property type="entry name" value="Ribosomal protein L19 (L19e)"/>
    <property type="match status" value="1"/>
</dbReference>
<dbReference type="InterPro" id="IPR057260">
    <property type="entry name" value="Ribosomal_L19e_C"/>
</dbReference>
<proteinExistence type="inferred from homology"/>
<dbReference type="HAMAP" id="MF_01475">
    <property type="entry name" value="Ribosomal_eL19"/>
    <property type="match status" value="1"/>
</dbReference>
<keyword evidence="4" id="KW-0694">RNA-binding</keyword>
<dbReference type="Gene3D" id="1.10.1650.10">
    <property type="match status" value="1"/>
</dbReference>
<evidence type="ECO:0000259" key="6">
    <source>
        <dbReference type="SMART" id="SM01416"/>
    </source>
</evidence>
<evidence type="ECO:0000313" key="7">
    <source>
        <dbReference type="EMBL" id="AAT10166.1"/>
    </source>
</evidence>
<protein>
    <recommendedName>
        <fullName evidence="4">Large ribosomal subunit protein eL19</fullName>
    </recommendedName>
</protein>
<dbReference type="GO" id="GO:0070180">
    <property type="term" value="F:large ribosomal subunit rRNA binding"/>
    <property type="evidence" value="ECO:0007669"/>
    <property type="project" value="UniProtKB-UniRule"/>
</dbReference>
<dbReference type="Pfam" id="PF01280">
    <property type="entry name" value="Ribosomal_L19e"/>
    <property type="match status" value="1"/>
</dbReference>
<dbReference type="InterPro" id="IPR057259">
    <property type="entry name" value="Ribosomal_L19e"/>
</dbReference>
<dbReference type="InterPro" id="IPR039547">
    <property type="entry name" value="Ribosomal_eL19"/>
</dbReference>
<keyword evidence="4" id="KW-0699">rRNA-binding</keyword>
<comment type="function">
    <text evidence="4">Binds to the 23S rRNA.</text>
</comment>
<gene>
    <name evidence="7" type="primary">rpl19E</name>
    <name evidence="4" type="synonym">rpl19e</name>
</gene>
<feature type="region of interest" description="Disordered" evidence="5">
    <location>
        <begin position="60"/>
        <end position="101"/>
    </location>
</feature>
<keyword evidence="2 4" id="KW-0689">Ribosomal protein</keyword>
<reference evidence="7" key="1">
    <citation type="journal article" date="2004" name="Environ. Microbiol.">
        <title>Analysis of a genome fragment of a deep-sea uncultivated Group II euryarchaeote containing 16S rDNA, a spectinomycin-like operon and several energy metabolism genes.</title>
        <authorList>
            <person name="Moreira D."/>
            <person name="Rodriguez-Valera F."/>
            <person name="Lopez-Garcia P."/>
        </authorList>
    </citation>
    <scope>NUCLEOTIDE SEQUENCE</scope>
</reference>
<keyword evidence="3 4" id="KW-0687">Ribonucleoprotein</keyword>
<dbReference type="GO" id="GO:0022625">
    <property type="term" value="C:cytosolic large ribosomal subunit"/>
    <property type="evidence" value="ECO:0007669"/>
    <property type="project" value="InterPro"/>
</dbReference>
<feature type="compositionally biased region" description="Basic residues" evidence="5">
    <location>
        <begin position="66"/>
        <end position="80"/>
    </location>
</feature>
<dbReference type="EMBL" id="AY534910">
    <property type="protein sequence ID" value="AAT10166.1"/>
    <property type="molecule type" value="Genomic_DNA"/>
</dbReference>
<dbReference type="InterPro" id="IPR000196">
    <property type="entry name" value="Ribosomal_eL19_dom"/>
</dbReference>
<name>Q673R0_9ARCH</name>
<dbReference type="Pfam" id="PF25476">
    <property type="entry name" value="Ribosomal_L19e_C"/>
    <property type="match status" value="1"/>
</dbReference>
<sequence>MMITNQKRLAAQIFSKREGRPVGVHRVWVDPQKLDDVSDAVQKEDVRRLIDEGVIKARPFVGTSRSRARKAAAQKAKGRRSGQGSRKGSANARNPRKSRWMRTIRAQRKELKGMREDDSISSSEYRYYYRKAKGGSYRSIAHMRSNMEIDGIELGGEQ</sequence>
<dbReference type="NCBIfam" id="NF006343">
    <property type="entry name" value="PRK08570.1"/>
    <property type="match status" value="1"/>
</dbReference>
<dbReference type="InterPro" id="IPR035970">
    <property type="entry name" value="60S_ribosomal_eL19_sf"/>
</dbReference>
<evidence type="ECO:0000256" key="4">
    <source>
        <dbReference type="HAMAP-Rule" id="MF_01475"/>
    </source>
</evidence>
<dbReference type="InterPro" id="IPR015972">
    <property type="entry name" value="Ribosomal_eL19_dom1"/>
</dbReference>
<evidence type="ECO:0000256" key="3">
    <source>
        <dbReference type="ARBA" id="ARBA00023274"/>
    </source>
</evidence>
<dbReference type="Gene3D" id="1.10.1200.240">
    <property type="match status" value="1"/>
</dbReference>
<organism evidence="7">
    <name type="scientific">uncultured marine group II euryarchaeote DeepAnt-JyKC7</name>
    <dbReference type="NCBI Taxonomy" id="274855"/>
    <lineage>
        <taxon>Archaea</taxon>
        <taxon>Methanobacteriati</taxon>
        <taxon>Thermoplasmatota</taxon>
        <taxon>Candidatus Poseidoniia</taxon>
        <taxon>Candidatus Poseidoniales</taxon>
        <taxon>environmental samples</taxon>
    </lineage>
</organism>
<comment type="similarity">
    <text evidence="1 4">Belongs to the eukaryotic ribosomal protein eL19 family.</text>
</comment>
<dbReference type="GO" id="GO:0003735">
    <property type="term" value="F:structural constituent of ribosome"/>
    <property type="evidence" value="ECO:0007669"/>
    <property type="project" value="InterPro"/>
</dbReference>
<evidence type="ECO:0000256" key="2">
    <source>
        <dbReference type="ARBA" id="ARBA00022980"/>
    </source>
</evidence>
<evidence type="ECO:0000256" key="5">
    <source>
        <dbReference type="SAM" id="MobiDB-lite"/>
    </source>
</evidence>
<dbReference type="GO" id="GO:0006412">
    <property type="term" value="P:translation"/>
    <property type="evidence" value="ECO:0007669"/>
    <property type="project" value="UniProtKB-UniRule"/>
</dbReference>
<evidence type="ECO:0000256" key="1">
    <source>
        <dbReference type="ARBA" id="ARBA00011082"/>
    </source>
</evidence>
<dbReference type="SMART" id="SM01416">
    <property type="entry name" value="Ribosomal_L19e"/>
    <property type="match status" value="1"/>
</dbReference>